<gene>
    <name evidence="1" type="ORF">PECUL_23A004527</name>
</gene>
<dbReference type="EMBL" id="OW240912">
    <property type="protein sequence ID" value="CAH2223943.1"/>
    <property type="molecule type" value="Genomic_DNA"/>
</dbReference>
<name>A0AAD1R4Z5_PELCU</name>
<organism evidence="1 2">
    <name type="scientific">Pelobates cultripes</name>
    <name type="common">Western spadefoot toad</name>
    <dbReference type="NCBI Taxonomy" id="61616"/>
    <lineage>
        <taxon>Eukaryota</taxon>
        <taxon>Metazoa</taxon>
        <taxon>Chordata</taxon>
        <taxon>Craniata</taxon>
        <taxon>Vertebrata</taxon>
        <taxon>Euteleostomi</taxon>
        <taxon>Amphibia</taxon>
        <taxon>Batrachia</taxon>
        <taxon>Anura</taxon>
        <taxon>Pelobatoidea</taxon>
        <taxon>Pelobatidae</taxon>
        <taxon>Pelobates</taxon>
    </lineage>
</organism>
<protein>
    <submittedName>
        <fullName evidence="1">Uncharacterized protein</fullName>
    </submittedName>
</protein>
<accession>A0AAD1R4Z5</accession>
<evidence type="ECO:0000313" key="1">
    <source>
        <dbReference type="EMBL" id="CAH2223943.1"/>
    </source>
</evidence>
<proteinExistence type="predicted"/>
<evidence type="ECO:0000313" key="2">
    <source>
        <dbReference type="Proteomes" id="UP001295444"/>
    </source>
</evidence>
<keyword evidence="2" id="KW-1185">Reference proteome</keyword>
<dbReference type="AlphaFoldDB" id="A0AAD1R4Z5"/>
<reference evidence="1" key="1">
    <citation type="submission" date="2022-03" db="EMBL/GenBank/DDBJ databases">
        <authorList>
            <person name="Alioto T."/>
            <person name="Alioto T."/>
            <person name="Gomez Garrido J."/>
        </authorList>
    </citation>
    <scope>NUCLEOTIDE SEQUENCE</scope>
</reference>
<sequence length="195" mass="21236">METTGLTGVLSTIAESLLELCKTVSLLLQSSSCIKPKKTKTITPSIKNDSQSEDEVMSECPEPMVTMVTTIPISRSAGKNTAKPCYGAPGLIKASDGTILPIEKLTKHERYLAERRFVEANPLELAFKQNSTSTPDQPATMGTIITESDINGKENAIAEELSPNPVRATNGMIAHREDLAIFEKALKDREMKKKT</sequence>
<dbReference type="Proteomes" id="UP001295444">
    <property type="component" value="Chromosome 01"/>
</dbReference>